<dbReference type="EMBL" id="JAAEDK010000014">
    <property type="protein sequence ID" value="MBR0659149.1"/>
    <property type="molecule type" value="Genomic_DNA"/>
</dbReference>
<dbReference type="Proteomes" id="UP001138708">
    <property type="component" value="Unassembled WGS sequence"/>
</dbReference>
<organism evidence="1 4">
    <name type="scientific">Neoroseomonas oryzicola</name>
    <dbReference type="NCBI Taxonomy" id="535904"/>
    <lineage>
        <taxon>Bacteria</taxon>
        <taxon>Pseudomonadati</taxon>
        <taxon>Pseudomonadota</taxon>
        <taxon>Alphaproteobacteria</taxon>
        <taxon>Acetobacterales</taxon>
        <taxon>Acetobacteraceae</taxon>
        <taxon>Neoroseomonas</taxon>
    </lineage>
</organism>
<proteinExistence type="predicted"/>
<dbReference type="Proteomes" id="UP000746741">
    <property type="component" value="Unassembled WGS sequence"/>
</dbReference>
<name>A0A9X9WFN9_9PROT</name>
<protein>
    <submittedName>
        <fullName evidence="1">Uncharacterized protein</fullName>
    </submittedName>
</protein>
<reference evidence="2 3" key="2">
    <citation type="submission" date="2020-02" db="EMBL/GenBank/DDBJ databases">
        <authorList>
            <person name="Sun Q."/>
            <person name="Inoue M."/>
        </authorList>
    </citation>
    <scope>NUCLEOTIDE SEQUENCE [LARGE SCALE GENOMIC DNA]</scope>
    <source>
        <strain evidence="2 3">KCTC 22478</strain>
    </source>
</reference>
<gene>
    <name evidence="2" type="ORF">GWK15_12275</name>
    <name evidence="1" type="ORF">GXW75_07815</name>
</gene>
<evidence type="ECO:0000313" key="3">
    <source>
        <dbReference type="Proteomes" id="UP000746741"/>
    </source>
</evidence>
<reference evidence="1" key="1">
    <citation type="submission" date="2020-01" db="EMBL/GenBank/DDBJ databases">
        <authorList>
            <person name="Rat A."/>
        </authorList>
    </citation>
    <scope>NUCLEOTIDE SEQUENCE</scope>
    <source>
        <strain evidence="1">LMG 31161</strain>
    </source>
</reference>
<accession>A0A9X9WFN9</accession>
<dbReference type="EMBL" id="JAAVUP010000003">
    <property type="protein sequence ID" value="NKE17721.1"/>
    <property type="molecule type" value="Genomic_DNA"/>
</dbReference>
<evidence type="ECO:0000313" key="4">
    <source>
        <dbReference type="Proteomes" id="UP001138708"/>
    </source>
</evidence>
<evidence type="ECO:0000313" key="2">
    <source>
        <dbReference type="EMBL" id="NKE17721.1"/>
    </source>
</evidence>
<sequence length="147" mass="17022">MTEPPDDHDAYLRAYYESNRAERERLAAKLDRSPFGARLASRLWRELAWCREGEGLIHAHHRDYCGHGLIRTATGVMLCEIQDGHLPGPPLAEWTDRDAFVAFFARQSDWTCSGWEPAEPVFYTDDPWARSNQRLTRATIKGFLPFW</sequence>
<evidence type="ECO:0000313" key="1">
    <source>
        <dbReference type="EMBL" id="MBR0659149.1"/>
    </source>
</evidence>
<dbReference type="AlphaFoldDB" id="A0A9X9WFN9"/>
<reference evidence="1" key="3">
    <citation type="journal article" date="2021" name="Syst. Appl. Microbiol.">
        <title>Roseomonas hellenica sp. nov., isolated from roots of wild-growing Alkanna tinctoria.</title>
        <authorList>
            <person name="Rat A."/>
            <person name="Naranjo H.D."/>
            <person name="Lebbe L."/>
            <person name="Cnockaert M."/>
            <person name="Krigas N."/>
            <person name="Grigoriadou K."/>
            <person name="Maloupa E."/>
            <person name="Willems A."/>
        </authorList>
    </citation>
    <scope>NUCLEOTIDE SEQUENCE</scope>
    <source>
        <strain evidence="1">LMG 31161</strain>
    </source>
</reference>
<keyword evidence="3" id="KW-1185">Reference proteome</keyword>
<comment type="caution">
    <text evidence="1">The sequence shown here is derived from an EMBL/GenBank/DDBJ whole genome shotgun (WGS) entry which is preliminary data.</text>
</comment>
<dbReference type="RefSeq" id="WP_168041626.1">
    <property type="nucleotide sequence ID" value="NZ_JAAEDK010000014.1"/>
</dbReference>